<dbReference type="GO" id="GO:0004190">
    <property type="term" value="F:aspartic-type endopeptidase activity"/>
    <property type="evidence" value="ECO:0007669"/>
    <property type="project" value="UniProtKB-UniRule"/>
</dbReference>
<organism evidence="12 13">
    <name type="scientific">Pacificitalea manganoxidans</name>
    <dbReference type="NCBI Taxonomy" id="1411902"/>
    <lineage>
        <taxon>Bacteria</taxon>
        <taxon>Pseudomonadati</taxon>
        <taxon>Pseudomonadota</taxon>
        <taxon>Alphaproteobacteria</taxon>
        <taxon>Rhodobacterales</taxon>
        <taxon>Paracoccaceae</taxon>
        <taxon>Pacificitalea</taxon>
    </lineage>
</organism>
<dbReference type="NCBIfam" id="TIGR00077">
    <property type="entry name" value="lspA"/>
    <property type="match status" value="1"/>
</dbReference>
<dbReference type="AlphaFoldDB" id="A0A291LVQ6"/>
<dbReference type="EMBL" id="CP021404">
    <property type="protein sequence ID" value="ATI40568.1"/>
    <property type="molecule type" value="Genomic_DNA"/>
</dbReference>
<dbReference type="EC" id="3.4.23.36" evidence="9"/>
<dbReference type="Pfam" id="PF01252">
    <property type="entry name" value="Peptidase_A8"/>
    <property type="match status" value="1"/>
</dbReference>
<dbReference type="UniPathway" id="UPA00665"/>
<evidence type="ECO:0000313" key="12">
    <source>
        <dbReference type="EMBL" id="ATI40568.1"/>
    </source>
</evidence>
<dbReference type="Proteomes" id="UP000219050">
    <property type="component" value="Chromosome"/>
</dbReference>
<keyword evidence="4 9" id="KW-0812">Transmembrane</keyword>
<reference evidence="12 13" key="1">
    <citation type="submission" date="2017-05" db="EMBL/GenBank/DDBJ databases">
        <title>Comparative genomic and metabolic analysis of manganese-oxidizing mechanisms in Celeribater manganoxidans DY25T: its adaption to the environment of polymetallic nodule.</title>
        <authorList>
            <person name="Wang X."/>
        </authorList>
    </citation>
    <scope>NUCLEOTIDE SEQUENCE [LARGE SCALE GENOMIC DNA]</scope>
    <source>
        <strain evidence="12 13">DY25</strain>
    </source>
</reference>
<comment type="function">
    <text evidence="9 10">This protein specifically catalyzes the removal of signal peptides from prolipoproteins.</text>
</comment>
<evidence type="ECO:0000256" key="8">
    <source>
        <dbReference type="ARBA" id="ARBA00023136"/>
    </source>
</evidence>
<comment type="subcellular location">
    <subcellularLocation>
        <location evidence="9">Cell membrane</location>
        <topology evidence="9">Multi-pass membrane protein</topology>
    </subcellularLocation>
</comment>
<keyword evidence="7 9" id="KW-1133">Transmembrane helix</keyword>
<evidence type="ECO:0000256" key="9">
    <source>
        <dbReference type="HAMAP-Rule" id="MF_00161"/>
    </source>
</evidence>
<comment type="pathway">
    <text evidence="9">Protein modification; lipoprotein biosynthesis (signal peptide cleavage).</text>
</comment>
<dbReference type="GO" id="GO:0006508">
    <property type="term" value="P:proteolysis"/>
    <property type="evidence" value="ECO:0007669"/>
    <property type="project" value="UniProtKB-KW"/>
</dbReference>
<dbReference type="PROSITE" id="PS00855">
    <property type="entry name" value="SPASE_II"/>
    <property type="match status" value="1"/>
</dbReference>
<evidence type="ECO:0000313" key="13">
    <source>
        <dbReference type="Proteomes" id="UP000219050"/>
    </source>
</evidence>
<comment type="similarity">
    <text evidence="1 9 11">Belongs to the peptidase A8 family.</text>
</comment>
<dbReference type="HAMAP" id="MF_00161">
    <property type="entry name" value="LspA"/>
    <property type="match status" value="1"/>
</dbReference>
<protein>
    <recommendedName>
        <fullName evidence="9">Lipoprotein signal peptidase</fullName>
        <ecNumber evidence="9">3.4.23.36</ecNumber>
    </recommendedName>
    <alternativeName>
        <fullName evidence="9">Prolipoprotein signal peptidase</fullName>
    </alternativeName>
    <alternativeName>
        <fullName evidence="9">Signal peptidase II</fullName>
        <shortName evidence="9">SPase II</shortName>
    </alternativeName>
</protein>
<evidence type="ECO:0000256" key="3">
    <source>
        <dbReference type="ARBA" id="ARBA00022670"/>
    </source>
</evidence>
<dbReference type="PRINTS" id="PR00781">
    <property type="entry name" value="LIPOSIGPTASE"/>
</dbReference>
<evidence type="ECO:0000256" key="1">
    <source>
        <dbReference type="ARBA" id="ARBA00006139"/>
    </source>
</evidence>
<keyword evidence="3 9" id="KW-0645">Protease</keyword>
<dbReference type="KEGG" id="cmag:CBW24_00115"/>
<keyword evidence="2 9" id="KW-1003">Cell membrane</keyword>
<dbReference type="PANTHER" id="PTHR33695:SF1">
    <property type="entry name" value="LIPOPROTEIN SIGNAL PEPTIDASE"/>
    <property type="match status" value="1"/>
</dbReference>
<keyword evidence="8 9" id="KW-0472">Membrane</keyword>
<comment type="caution">
    <text evidence="9">Lacks conserved residue(s) required for the propagation of feature annotation.</text>
</comment>
<keyword evidence="5 9" id="KW-0064">Aspartyl protease</keyword>
<evidence type="ECO:0000256" key="5">
    <source>
        <dbReference type="ARBA" id="ARBA00022750"/>
    </source>
</evidence>
<evidence type="ECO:0000256" key="10">
    <source>
        <dbReference type="RuleBase" id="RU000594"/>
    </source>
</evidence>
<dbReference type="RefSeq" id="WP_088663171.1">
    <property type="nucleotide sequence ID" value="NZ_CP021404.1"/>
</dbReference>
<feature type="transmembrane region" description="Helical" evidence="9">
    <location>
        <begin position="131"/>
        <end position="150"/>
    </location>
</feature>
<feature type="active site" evidence="9">
    <location>
        <position position="136"/>
    </location>
</feature>
<evidence type="ECO:0000256" key="6">
    <source>
        <dbReference type="ARBA" id="ARBA00022801"/>
    </source>
</evidence>
<sequence length="156" mass="16840">MRLLWITAALAFVLDQITKYGVIYGLALQPGQSYELLPPLVTFRKGLNTGINFGLLHGHPDITRWALFALALAICVALVIWAKRSFTRTAEFASAGLVLGGALGNAVDRVFHRGVLDFLNMSCCGINNPYIFNVADIFIFAGAIGLLVWGGSKKAA</sequence>
<evidence type="ECO:0000256" key="2">
    <source>
        <dbReference type="ARBA" id="ARBA00022475"/>
    </source>
</evidence>
<evidence type="ECO:0000256" key="4">
    <source>
        <dbReference type="ARBA" id="ARBA00022692"/>
    </source>
</evidence>
<dbReference type="PANTHER" id="PTHR33695">
    <property type="entry name" value="LIPOPROTEIN SIGNAL PEPTIDASE"/>
    <property type="match status" value="1"/>
</dbReference>
<dbReference type="GO" id="GO:0005886">
    <property type="term" value="C:plasma membrane"/>
    <property type="evidence" value="ECO:0007669"/>
    <property type="project" value="UniProtKB-SubCell"/>
</dbReference>
<keyword evidence="13" id="KW-1185">Reference proteome</keyword>
<feature type="transmembrane region" description="Helical" evidence="9">
    <location>
        <begin position="62"/>
        <end position="80"/>
    </location>
</feature>
<evidence type="ECO:0000256" key="7">
    <source>
        <dbReference type="ARBA" id="ARBA00022989"/>
    </source>
</evidence>
<name>A0A291LVQ6_9RHOB</name>
<accession>A0A291LVQ6</accession>
<evidence type="ECO:0000256" key="11">
    <source>
        <dbReference type="RuleBase" id="RU004181"/>
    </source>
</evidence>
<keyword evidence="6 9" id="KW-0378">Hydrolase</keyword>
<feature type="active site" evidence="9">
    <location>
        <position position="117"/>
    </location>
</feature>
<comment type="catalytic activity">
    <reaction evidence="9 10">
        <text>Release of signal peptides from bacterial membrane prolipoproteins. Hydrolyzes -Xaa-Yaa-Zaa-|-(S,diacylglyceryl)Cys-, in which Xaa is hydrophobic (preferably Leu), and Yaa (Ala or Ser) and Zaa (Gly or Ala) have small, neutral side chains.</text>
        <dbReference type="EC" id="3.4.23.36"/>
    </reaction>
</comment>
<proteinExistence type="inferred from homology"/>
<dbReference type="InterPro" id="IPR001872">
    <property type="entry name" value="Peptidase_A8"/>
</dbReference>
<dbReference type="OrthoDB" id="9810259at2"/>
<gene>
    <name evidence="9" type="primary">lspA</name>
    <name evidence="12" type="ORF">CBW24_00115</name>
</gene>